<name>A0A9P8IF32_9PEZI</name>
<dbReference type="InterPro" id="IPR010730">
    <property type="entry name" value="HET"/>
</dbReference>
<dbReference type="InterPro" id="IPR052895">
    <property type="entry name" value="HetReg/Transcr_Mod"/>
</dbReference>
<comment type="caution">
    <text evidence="2">The sequence shown here is derived from an EMBL/GenBank/DDBJ whole genome shotgun (WGS) entry which is preliminary data.</text>
</comment>
<evidence type="ECO:0000259" key="1">
    <source>
        <dbReference type="Pfam" id="PF06985"/>
    </source>
</evidence>
<proteinExistence type="predicted"/>
<dbReference type="PANTHER" id="PTHR24148:SF64">
    <property type="entry name" value="HETEROKARYON INCOMPATIBILITY DOMAIN-CONTAINING PROTEIN"/>
    <property type="match status" value="1"/>
</dbReference>
<dbReference type="PANTHER" id="PTHR24148">
    <property type="entry name" value="ANKYRIN REPEAT DOMAIN-CONTAINING PROTEIN 39 HOMOLOG-RELATED"/>
    <property type="match status" value="1"/>
</dbReference>
<dbReference type="Pfam" id="PF26639">
    <property type="entry name" value="Het-6_barrel"/>
    <property type="match status" value="1"/>
</dbReference>
<accession>A0A9P8IF32</accession>
<protein>
    <recommendedName>
        <fullName evidence="1">Heterokaryon incompatibility domain-containing protein</fullName>
    </recommendedName>
</protein>
<gene>
    <name evidence="2" type="ORF">FGG08_000615</name>
</gene>
<dbReference type="OrthoDB" id="4161611at2759"/>
<keyword evidence="3" id="KW-1185">Reference proteome</keyword>
<organism evidence="2 3">
    <name type="scientific">Glutinoglossum americanum</name>
    <dbReference type="NCBI Taxonomy" id="1670608"/>
    <lineage>
        <taxon>Eukaryota</taxon>
        <taxon>Fungi</taxon>
        <taxon>Dikarya</taxon>
        <taxon>Ascomycota</taxon>
        <taxon>Pezizomycotina</taxon>
        <taxon>Geoglossomycetes</taxon>
        <taxon>Geoglossales</taxon>
        <taxon>Geoglossaceae</taxon>
        <taxon>Glutinoglossum</taxon>
    </lineage>
</organism>
<sequence length="703" mass="78730">MDTRLSMAEPLEVTTDSQIRTIPNDYSLYVPLSKEKEFRIVYLLPGSKDSPIRCFFRPLSLLDQNLTPYEALSYCWGSLDNPATIELYHFCEQVDENGPHVNGFRPNTDLELEGPGGSPIKVPCHKQNLAVTSNLVAALQKMRNESWFRYLWIDAICINQGDVQERIDQVSIMRSIYEQARQTLIWLGEGDAGMDLAMDAIFAIAAFVQEKTNVYPLQFFTGAGLVFGPQSISRLQLEWEQTQGLSKENILKLTTIEVGAASQAVVRCGSSTVGWGAVLIAGLWQKRWVERFLVLTDYHDFRRFYRENTIQNVWQGIQEKQRMGNLIRATSNFRSTDIRDRLYALIGLSKETWHLEDPSLDLRLRYDNDAEEAFAHFILSIIFSQMSLKLLSAATRYSPTGQRQIFPGGRTWLPDLDDTNQVQSLFTALIHKDKDDRFSGASAGLAVVPLDMTQDKVLPLYSYTIDGIDFQSAVDCQSQASKNDGYFEILPHKGAQGLFHDGNLTGLPTILEHIFALPINYPTGGDNLTAFVDTLHIGLPVTAHSRTIAADVADEHFITDKLSTDSSIAGIYGLAKKSGFDMAKWPEKYARNDAEETARIAVRVLLQAIHLFCNGRYFFTSKTSLMGLCPVAAQKGDVVVVLFGNPVLFILRPLSHSDPKLEGDDATNCYEFIGECYLHGKMDGSVVKENLAAGKLAEFFAIY</sequence>
<feature type="domain" description="Heterokaryon incompatibility" evidence="1">
    <location>
        <begin position="69"/>
        <end position="205"/>
    </location>
</feature>
<evidence type="ECO:0000313" key="3">
    <source>
        <dbReference type="Proteomes" id="UP000698800"/>
    </source>
</evidence>
<dbReference type="Proteomes" id="UP000698800">
    <property type="component" value="Unassembled WGS sequence"/>
</dbReference>
<dbReference type="EMBL" id="JAGHQL010000007">
    <property type="protein sequence ID" value="KAH0545316.1"/>
    <property type="molecule type" value="Genomic_DNA"/>
</dbReference>
<reference evidence="2" key="1">
    <citation type="submission" date="2021-03" db="EMBL/GenBank/DDBJ databases">
        <title>Comparative genomics and phylogenomic investigation of the class Geoglossomycetes provide insights into ecological specialization and systematics.</title>
        <authorList>
            <person name="Melie T."/>
            <person name="Pirro S."/>
            <person name="Miller A.N."/>
            <person name="Quandt A."/>
        </authorList>
    </citation>
    <scope>NUCLEOTIDE SEQUENCE</scope>
    <source>
        <strain evidence="2">GBOQ0MN5Z8</strain>
    </source>
</reference>
<dbReference type="Pfam" id="PF06985">
    <property type="entry name" value="HET"/>
    <property type="match status" value="1"/>
</dbReference>
<evidence type="ECO:0000313" key="2">
    <source>
        <dbReference type="EMBL" id="KAH0545316.1"/>
    </source>
</evidence>
<dbReference type="AlphaFoldDB" id="A0A9P8IF32"/>